<feature type="transmembrane region" description="Helical" evidence="1">
    <location>
        <begin position="147"/>
        <end position="168"/>
    </location>
</feature>
<dbReference type="Proteomes" id="UP000308707">
    <property type="component" value="Unassembled WGS sequence"/>
</dbReference>
<dbReference type="InterPro" id="IPR009339">
    <property type="entry name" value="DUF998"/>
</dbReference>
<organism evidence="2 3">
    <name type="scientific">Luteimonas gilva</name>
    <dbReference type="NCBI Taxonomy" id="2572684"/>
    <lineage>
        <taxon>Bacteria</taxon>
        <taxon>Pseudomonadati</taxon>
        <taxon>Pseudomonadota</taxon>
        <taxon>Gammaproteobacteria</taxon>
        <taxon>Lysobacterales</taxon>
        <taxon>Lysobacteraceae</taxon>
        <taxon>Luteimonas</taxon>
    </lineage>
</organism>
<dbReference type="OrthoDB" id="5955493at2"/>
<name>A0A4U5K586_9GAMM</name>
<evidence type="ECO:0000313" key="2">
    <source>
        <dbReference type="EMBL" id="TKR34239.1"/>
    </source>
</evidence>
<proteinExistence type="predicted"/>
<reference evidence="2 3" key="1">
    <citation type="submission" date="2019-04" db="EMBL/GenBank/DDBJ databases">
        <title>Reference strain of H23.</title>
        <authorList>
            <person name="Luo X."/>
        </authorList>
    </citation>
    <scope>NUCLEOTIDE SEQUENCE [LARGE SCALE GENOMIC DNA]</scope>
    <source>
        <strain evidence="2 3">H23</strain>
    </source>
</reference>
<keyword evidence="1" id="KW-1133">Transmembrane helix</keyword>
<keyword evidence="1" id="KW-0812">Transmembrane</keyword>
<keyword evidence="3" id="KW-1185">Reference proteome</keyword>
<evidence type="ECO:0000313" key="3">
    <source>
        <dbReference type="Proteomes" id="UP000308707"/>
    </source>
</evidence>
<evidence type="ECO:0000256" key="1">
    <source>
        <dbReference type="SAM" id="Phobius"/>
    </source>
</evidence>
<feature type="transmembrane region" description="Helical" evidence="1">
    <location>
        <begin position="82"/>
        <end position="101"/>
    </location>
</feature>
<comment type="caution">
    <text evidence="2">The sequence shown here is derived from an EMBL/GenBank/DDBJ whole genome shotgun (WGS) entry which is preliminary data.</text>
</comment>
<keyword evidence="1" id="KW-0472">Membrane</keyword>
<feature type="transmembrane region" description="Helical" evidence="1">
    <location>
        <begin position="7"/>
        <end position="29"/>
    </location>
</feature>
<protein>
    <submittedName>
        <fullName evidence="2">DUF998 domain-containing protein</fullName>
    </submittedName>
</protein>
<dbReference type="AlphaFoldDB" id="A0A4U5K586"/>
<feature type="transmembrane region" description="Helical" evidence="1">
    <location>
        <begin position="49"/>
        <end position="70"/>
    </location>
</feature>
<dbReference type="Pfam" id="PF06197">
    <property type="entry name" value="DUF998"/>
    <property type="match status" value="1"/>
</dbReference>
<feature type="transmembrane region" description="Helical" evidence="1">
    <location>
        <begin position="174"/>
        <end position="194"/>
    </location>
</feature>
<accession>A0A4U5K586</accession>
<feature type="transmembrane region" description="Helical" evidence="1">
    <location>
        <begin position="113"/>
        <end position="135"/>
    </location>
</feature>
<gene>
    <name evidence="2" type="ORF">FCE95_04145</name>
</gene>
<dbReference type="EMBL" id="SZUA01000001">
    <property type="protein sequence ID" value="TKR34239.1"/>
    <property type="molecule type" value="Genomic_DNA"/>
</dbReference>
<sequence>MAQIRPAAAGALIGIALFCAIGIAVQFLRPDLDWLQAPMSFYLRGAYGYWLQAGYFALACAMVALAYAYYGALTPRARSGAPALMFALAAIGLCVTAAAHGNPPQRAPTLEGWVHGTSAQAAFLFVTTAMLLQAWRLRGDPAWRARFALAFGWAALCFAAVWALSFWRDVPRGLAQKIVIALIVGWLALSAAWLRRASPRRG</sequence>